<proteinExistence type="predicted"/>
<feature type="region of interest" description="Disordered" evidence="1">
    <location>
        <begin position="275"/>
        <end position="302"/>
    </location>
</feature>
<evidence type="ECO:0000313" key="3">
    <source>
        <dbReference type="EMBL" id="KAL3079287.1"/>
    </source>
</evidence>
<keyword evidence="4" id="KW-1185">Reference proteome</keyword>
<evidence type="ECO:0000256" key="2">
    <source>
        <dbReference type="SAM" id="SignalP"/>
    </source>
</evidence>
<feature type="chain" id="PRO_5044799693" evidence="2">
    <location>
        <begin position="28"/>
        <end position="488"/>
    </location>
</feature>
<evidence type="ECO:0000313" key="4">
    <source>
        <dbReference type="Proteomes" id="UP001620626"/>
    </source>
</evidence>
<comment type="caution">
    <text evidence="3">The sequence shown here is derived from an EMBL/GenBank/DDBJ whole genome shotgun (WGS) entry which is preliminary data.</text>
</comment>
<feature type="signal peptide" evidence="2">
    <location>
        <begin position="1"/>
        <end position="27"/>
    </location>
</feature>
<protein>
    <submittedName>
        <fullName evidence="3">Uncharacterized protein</fullName>
    </submittedName>
</protein>
<dbReference type="EMBL" id="JBICBT010001191">
    <property type="protein sequence ID" value="KAL3079287.1"/>
    <property type="molecule type" value="Genomic_DNA"/>
</dbReference>
<dbReference type="AlphaFoldDB" id="A0ABD2IJI9"/>
<keyword evidence="2" id="KW-0732">Signal</keyword>
<sequence length="488" mass="54399">MLFLNSIPSGNGLILLLIAINFISTLCVDSPKADENNVEDKNNSQPIVPTMNDQLNEYMQKNDDDHSNKNDDSSVRAEKSSVQSMSFESRKSSNSAHPAVGHAQGIVSGRRLTMLPSDLSSSSNSIGVHSTDQEDLNAAYEFLIKDWETLPEAKNESNITKIDEEHIAESSDQQNVGKVKNEDLTSSIIGDANIENEIHEEAPKLDESEEIGHKSAKNNARMEMYEQNAKLIEQLNRDQSTNETDKNGKEKTIKHGKSASLINLMADKFKLFRANSNSKMPRSKSVNENNNEKESFQNSPKIIMEKHSDNAESSAAKSNRMPPSSPSPIVNTLNEALAHHIVHQKQSQQITEWKCASKYRTKYLTHFFRRNEQVALCKAWARVDAKVSELLDAWKALSEFPHAVLHNSLVTDKFQVEVGGQTVDISQIFDHLQTAHQCIFGAAAANAVEAKQCQQNAKILNANEWDKQIKQFKNAAKMTKATAVNKVS</sequence>
<feature type="compositionally biased region" description="Polar residues" evidence="1">
    <location>
        <begin position="80"/>
        <end position="96"/>
    </location>
</feature>
<feature type="compositionally biased region" description="Basic and acidic residues" evidence="1">
    <location>
        <begin position="60"/>
        <end position="79"/>
    </location>
</feature>
<reference evidence="3 4" key="1">
    <citation type="submission" date="2024-10" db="EMBL/GenBank/DDBJ databases">
        <authorList>
            <person name="Kim D."/>
        </authorList>
    </citation>
    <scope>NUCLEOTIDE SEQUENCE [LARGE SCALE GENOMIC DNA]</scope>
    <source>
        <strain evidence="3">BH-2024</strain>
    </source>
</reference>
<organism evidence="3 4">
    <name type="scientific">Heterodera trifolii</name>
    <dbReference type="NCBI Taxonomy" id="157864"/>
    <lineage>
        <taxon>Eukaryota</taxon>
        <taxon>Metazoa</taxon>
        <taxon>Ecdysozoa</taxon>
        <taxon>Nematoda</taxon>
        <taxon>Chromadorea</taxon>
        <taxon>Rhabditida</taxon>
        <taxon>Tylenchina</taxon>
        <taxon>Tylenchomorpha</taxon>
        <taxon>Tylenchoidea</taxon>
        <taxon>Heteroderidae</taxon>
        <taxon>Heteroderinae</taxon>
        <taxon>Heterodera</taxon>
    </lineage>
</organism>
<gene>
    <name evidence="3" type="ORF">niasHT_034701</name>
</gene>
<feature type="region of interest" description="Disordered" evidence="1">
    <location>
        <begin position="307"/>
        <end position="326"/>
    </location>
</feature>
<evidence type="ECO:0000256" key="1">
    <source>
        <dbReference type="SAM" id="MobiDB-lite"/>
    </source>
</evidence>
<dbReference type="Proteomes" id="UP001620626">
    <property type="component" value="Unassembled WGS sequence"/>
</dbReference>
<name>A0ABD2IJI9_9BILA</name>
<accession>A0ABD2IJI9</accession>
<feature type="region of interest" description="Disordered" evidence="1">
    <location>
        <begin position="60"/>
        <end position="100"/>
    </location>
</feature>